<gene>
    <name evidence="3" type="ORF">EI97DRAFT_494621</name>
</gene>
<name>A0A6A6JHQ4_WESOR</name>
<feature type="binding site" description="axial binding residue" evidence="2">
    <location>
        <position position="428"/>
    </location>
    <ligand>
        <name>heme</name>
        <dbReference type="ChEBI" id="CHEBI:30413"/>
    </ligand>
    <ligandPart>
        <name>Fe</name>
        <dbReference type="ChEBI" id="CHEBI:18248"/>
    </ligandPart>
</feature>
<accession>A0A6A6JHQ4</accession>
<keyword evidence="2" id="KW-0408">Iron</keyword>
<comment type="similarity">
    <text evidence="1">Belongs to the cytochrome P450 family.</text>
</comment>
<dbReference type="InterPro" id="IPR050121">
    <property type="entry name" value="Cytochrome_P450_monoxygenase"/>
</dbReference>
<dbReference type="PANTHER" id="PTHR24305">
    <property type="entry name" value="CYTOCHROME P450"/>
    <property type="match status" value="1"/>
</dbReference>
<dbReference type="GO" id="GO:0016705">
    <property type="term" value="F:oxidoreductase activity, acting on paired donors, with incorporation or reduction of molecular oxygen"/>
    <property type="evidence" value="ECO:0007669"/>
    <property type="project" value="InterPro"/>
</dbReference>
<evidence type="ECO:0000256" key="2">
    <source>
        <dbReference type="PIRSR" id="PIRSR602401-1"/>
    </source>
</evidence>
<dbReference type="CDD" id="cd11062">
    <property type="entry name" value="CYP58-like"/>
    <property type="match status" value="1"/>
</dbReference>
<dbReference type="PRINTS" id="PR00385">
    <property type="entry name" value="P450"/>
</dbReference>
<reference evidence="3" key="1">
    <citation type="journal article" date="2020" name="Stud. Mycol.">
        <title>101 Dothideomycetes genomes: a test case for predicting lifestyles and emergence of pathogens.</title>
        <authorList>
            <person name="Haridas S."/>
            <person name="Albert R."/>
            <person name="Binder M."/>
            <person name="Bloem J."/>
            <person name="Labutti K."/>
            <person name="Salamov A."/>
            <person name="Andreopoulos B."/>
            <person name="Baker S."/>
            <person name="Barry K."/>
            <person name="Bills G."/>
            <person name="Bluhm B."/>
            <person name="Cannon C."/>
            <person name="Castanera R."/>
            <person name="Culley D."/>
            <person name="Daum C."/>
            <person name="Ezra D."/>
            <person name="Gonzalez J."/>
            <person name="Henrissat B."/>
            <person name="Kuo A."/>
            <person name="Liang C."/>
            <person name="Lipzen A."/>
            <person name="Lutzoni F."/>
            <person name="Magnuson J."/>
            <person name="Mondo S."/>
            <person name="Nolan M."/>
            <person name="Ohm R."/>
            <person name="Pangilinan J."/>
            <person name="Park H.-J."/>
            <person name="Ramirez L."/>
            <person name="Alfaro M."/>
            <person name="Sun H."/>
            <person name="Tritt A."/>
            <person name="Yoshinaga Y."/>
            <person name="Zwiers L.-H."/>
            <person name="Turgeon B."/>
            <person name="Goodwin S."/>
            <person name="Spatafora J."/>
            <person name="Crous P."/>
            <person name="Grigoriev I."/>
        </authorList>
    </citation>
    <scope>NUCLEOTIDE SEQUENCE</scope>
    <source>
        <strain evidence="3">CBS 379.55</strain>
    </source>
</reference>
<evidence type="ECO:0000256" key="1">
    <source>
        <dbReference type="ARBA" id="ARBA00010617"/>
    </source>
</evidence>
<dbReference type="GO" id="GO:0005506">
    <property type="term" value="F:iron ion binding"/>
    <property type="evidence" value="ECO:0007669"/>
    <property type="project" value="InterPro"/>
</dbReference>
<comment type="cofactor">
    <cofactor evidence="2">
        <name>heme</name>
        <dbReference type="ChEBI" id="CHEBI:30413"/>
    </cofactor>
</comment>
<dbReference type="AlphaFoldDB" id="A0A6A6JHQ4"/>
<dbReference type="GO" id="GO:0004497">
    <property type="term" value="F:monooxygenase activity"/>
    <property type="evidence" value="ECO:0007669"/>
    <property type="project" value="InterPro"/>
</dbReference>
<dbReference type="Pfam" id="PF00067">
    <property type="entry name" value="p450"/>
    <property type="match status" value="1"/>
</dbReference>
<dbReference type="EMBL" id="ML986496">
    <property type="protein sequence ID" value="KAF2275724.1"/>
    <property type="molecule type" value="Genomic_DNA"/>
</dbReference>
<sequence length="453" mass="51792">MASFIRLSIALVALYLVFWVVRAVYRVTLHPLAKYPGPFVAAISKPWYHWYWNIYHRGLLIFEIERLHARYGPVVRIAPDELHINDPEVFQEMTRVGSRFTKDPSFYSFVTFPGTSIGEHDPDAHRIRRQVLTPAFSPARVQQLASMIKAKVDEILARYEEFAERGQPVNIFTSTKAFTMDIISTIVFGKPLGCIQDPQFRNQFIEFLHTTFEMGWVAPAFPNLIKLSYSLPEAVAEKVFPIPLFEFKKVPEFDRSIVIDMLVDPNSAKDHSVLNESQLADEVIMLLSAGNDSVSNVLIIGLYKILRHPEVYARVSEEVLSAFPTISEEVTYDKVKRLPYLTAVIKEVLRVSCPLPGLTPRVVPPEGFKLYDKHVPGGTIFNTSAYLLNRHPSVFPDPDRFDPSRWLDPGSAYLDKYMTSFYRGTRQCIGKDVAFCELFPGKKFHAKLKKRQV</sequence>
<keyword evidence="2" id="KW-0479">Metal-binding</keyword>
<dbReference type="GO" id="GO:0020037">
    <property type="term" value="F:heme binding"/>
    <property type="evidence" value="ECO:0007669"/>
    <property type="project" value="InterPro"/>
</dbReference>
<organism evidence="3 4">
    <name type="scientific">Westerdykella ornata</name>
    <dbReference type="NCBI Taxonomy" id="318751"/>
    <lineage>
        <taxon>Eukaryota</taxon>
        <taxon>Fungi</taxon>
        <taxon>Dikarya</taxon>
        <taxon>Ascomycota</taxon>
        <taxon>Pezizomycotina</taxon>
        <taxon>Dothideomycetes</taxon>
        <taxon>Pleosporomycetidae</taxon>
        <taxon>Pleosporales</taxon>
        <taxon>Sporormiaceae</taxon>
        <taxon>Westerdykella</taxon>
    </lineage>
</organism>
<dbReference type="RefSeq" id="XP_033653263.1">
    <property type="nucleotide sequence ID" value="XM_033802400.1"/>
</dbReference>
<evidence type="ECO:0000313" key="4">
    <source>
        <dbReference type="Proteomes" id="UP000800097"/>
    </source>
</evidence>
<dbReference type="SUPFAM" id="SSF48264">
    <property type="entry name" value="Cytochrome P450"/>
    <property type="match status" value="1"/>
</dbReference>
<keyword evidence="2" id="KW-0349">Heme</keyword>
<dbReference type="PRINTS" id="PR00463">
    <property type="entry name" value="EP450I"/>
</dbReference>
<dbReference type="InterPro" id="IPR001128">
    <property type="entry name" value="Cyt_P450"/>
</dbReference>
<dbReference type="PANTHER" id="PTHR24305:SF166">
    <property type="entry name" value="CYTOCHROME P450 12A4, MITOCHONDRIAL-RELATED"/>
    <property type="match status" value="1"/>
</dbReference>
<proteinExistence type="inferred from homology"/>
<dbReference type="GeneID" id="54555575"/>
<dbReference type="Gene3D" id="1.10.630.10">
    <property type="entry name" value="Cytochrome P450"/>
    <property type="match status" value="1"/>
</dbReference>
<evidence type="ECO:0000313" key="3">
    <source>
        <dbReference type="EMBL" id="KAF2275724.1"/>
    </source>
</evidence>
<protein>
    <submittedName>
        <fullName evidence="3">Cytochrome P450</fullName>
    </submittedName>
</protein>
<dbReference type="Proteomes" id="UP000800097">
    <property type="component" value="Unassembled WGS sequence"/>
</dbReference>
<dbReference type="OrthoDB" id="3945418at2759"/>
<dbReference type="InterPro" id="IPR036396">
    <property type="entry name" value="Cyt_P450_sf"/>
</dbReference>
<keyword evidence="4" id="KW-1185">Reference proteome</keyword>
<dbReference type="InterPro" id="IPR002401">
    <property type="entry name" value="Cyt_P450_E_grp-I"/>
</dbReference>